<accession>A0A6P2BUC3</accession>
<keyword evidence="2 5" id="KW-0489">Methyltransferase</keyword>
<dbReference type="InterPro" id="IPR010426">
    <property type="entry name" value="MTTB_MeTrfase"/>
</dbReference>
<dbReference type="AlphaFoldDB" id="A0A6P2BUC3"/>
<dbReference type="EC" id="2.1.1.-" evidence="4"/>
<organism evidence="5 6">
    <name type="scientific">Trebonia kvetii</name>
    <dbReference type="NCBI Taxonomy" id="2480626"/>
    <lineage>
        <taxon>Bacteria</taxon>
        <taxon>Bacillati</taxon>
        <taxon>Actinomycetota</taxon>
        <taxon>Actinomycetes</taxon>
        <taxon>Streptosporangiales</taxon>
        <taxon>Treboniaceae</taxon>
        <taxon>Trebonia</taxon>
    </lineage>
</organism>
<evidence type="ECO:0000313" key="5">
    <source>
        <dbReference type="EMBL" id="TVZ01695.1"/>
    </source>
</evidence>
<keyword evidence="6" id="KW-1185">Reference proteome</keyword>
<dbReference type="Gene3D" id="3.20.20.480">
    <property type="entry name" value="Trimethylamine methyltransferase-like"/>
    <property type="match status" value="1"/>
</dbReference>
<reference evidence="5 6" key="1">
    <citation type="submission" date="2018-11" db="EMBL/GenBank/DDBJ databases">
        <title>Trebonia kvetii gen.nov., sp.nov., a novel acidophilic actinobacterium, and proposal of the new actinobacterial family Treboniaceae fam. nov.</title>
        <authorList>
            <person name="Rapoport D."/>
            <person name="Sagova-Mareckova M."/>
            <person name="Sedlacek I."/>
            <person name="Provaznik J."/>
            <person name="Kralova S."/>
            <person name="Pavlinic D."/>
            <person name="Benes V."/>
            <person name="Kopecky J."/>
        </authorList>
    </citation>
    <scope>NUCLEOTIDE SEQUENCE [LARGE SCALE GENOMIC DNA]</scope>
    <source>
        <strain evidence="5 6">15Tr583</strain>
    </source>
</reference>
<evidence type="ECO:0000256" key="2">
    <source>
        <dbReference type="ARBA" id="ARBA00022603"/>
    </source>
</evidence>
<sequence>MFVNRMPRYEILSPDAIAVLDKGWRRIVSEVGVQFAKPEAVDLFAKAGQRTDGEIVYLDPEFVLEQVAKVPREFDIQARNPANTVHIGGDHMVFGAVYGSPFVREGAVRRDATLDDFHKLCQLSQAFPQLDTAGGVICEPNDAPLDSRHLDMIHALSTLTDKIYMGNVVSGPNAADTIAMTEILFGGGAGREAGHASIERTPAVVSLINCNSPLRWDDRMLDAQFEYCAAGQPVVLTPFLLMGAMSPVSIPAALAQQLAEAMAGIALAQLIRPGCPVIFGSFLSNIDMQSGSPSFGTPESAIGLLCTGQLARHYGLPFRTGGGLNSSQTADAQAAYESLMTLLPTFLAGANFVMHAAGWLEGGLVSCYEKFIIDIELLRELRVEFTPLEITEESLAFGAHVEVGHGGHFLGAAHTMERFRDCFYRPLLSSTANFERWLRYGGKDATERAGEIWRSTLDSYQPPPLDDAIRAELDDYVSRRRVELGD</sequence>
<keyword evidence="3 4" id="KW-0808">Transferase</keyword>
<comment type="similarity">
    <text evidence="1 4">Belongs to the trimethylamine methyltransferase family.</text>
</comment>
<dbReference type="Proteomes" id="UP000460272">
    <property type="component" value="Unassembled WGS sequence"/>
</dbReference>
<evidence type="ECO:0000256" key="4">
    <source>
        <dbReference type="PIRNR" id="PIRNR037567"/>
    </source>
</evidence>
<protein>
    <recommendedName>
        <fullName evidence="4">Methyltransferase</fullName>
        <ecNumber evidence="4">2.1.1.-</ecNumber>
    </recommendedName>
</protein>
<comment type="caution">
    <text evidence="5">The sequence shown here is derived from an EMBL/GenBank/DDBJ whole genome shotgun (WGS) entry which is preliminary data.</text>
</comment>
<dbReference type="InterPro" id="IPR038601">
    <property type="entry name" value="MttB-like_sf"/>
</dbReference>
<dbReference type="GO" id="GO:0032259">
    <property type="term" value="P:methylation"/>
    <property type="evidence" value="ECO:0007669"/>
    <property type="project" value="UniProtKB-KW"/>
</dbReference>
<dbReference type="EMBL" id="RPFW01000006">
    <property type="protein sequence ID" value="TVZ01695.1"/>
    <property type="molecule type" value="Genomic_DNA"/>
</dbReference>
<gene>
    <name evidence="5" type="ORF">EAS64_29955</name>
</gene>
<dbReference type="PIRSF" id="PIRSF037567">
    <property type="entry name" value="MTTB_MeTrfase"/>
    <property type="match status" value="1"/>
</dbReference>
<dbReference type="GO" id="GO:0015948">
    <property type="term" value="P:methanogenesis"/>
    <property type="evidence" value="ECO:0007669"/>
    <property type="project" value="UniProtKB-UniRule"/>
</dbReference>
<proteinExistence type="inferred from homology"/>
<dbReference type="RefSeq" id="WP_145858493.1">
    <property type="nucleotide sequence ID" value="NZ_RPFW01000006.1"/>
</dbReference>
<dbReference type="GO" id="GO:0008168">
    <property type="term" value="F:methyltransferase activity"/>
    <property type="evidence" value="ECO:0007669"/>
    <property type="project" value="UniProtKB-KW"/>
</dbReference>
<name>A0A6P2BUC3_9ACTN</name>
<dbReference type="Pfam" id="PF06253">
    <property type="entry name" value="MTTB"/>
    <property type="match status" value="1"/>
</dbReference>
<dbReference type="OrthoDB" id="5713681at2"/>
<evidence type="ECO:0000313" key="6">
    <source>
        <dbReference type="Proteomes" id="UP000460272"/>
    </source>
</evidence>
<evidence type="ECO:0000256" key="3">
    <source>
        <dbReference type="ARBA" id="ARBA00022679"/>
    </source>
</evidence>
<evidence type="ECO:0000256" key="1">
    <source>
        <dbReference type="ARBA" id="ARBA00007137"/>
    </source>
</evidence>